<keyword evidence="4" id="KW-0560">Oxidoreductase</keyword>
<evidence type="ECO:0000313" key="5">
    <source>
        <dbReference type="Proteomes" id="UP000249619"/>
    </source>
</evidence>
<organism evidence="4 5">
    <name type="scientific">Stemphylium lycopersici</name>
    <name type="common">Tomato gray leaf spot disease fungus</name>
    <name type="synonym">Thyrospora lycopersici</name>
    <dbReference type="NCBI Taxonomy" id="183478"/>
    <lineage>
        <taxon>Eukaryota</taxon>
        <taxon>Fungi</taxon>
        <taxon>Dikarya</taxon>
        <taxon>Ascomycota</taxon>
        <taxon>Pezizomycotina</taxon>
        <taxon>Dothideomycetes</taxon>
        <taxon>Pleosporomycetidae</taxon>
        <taxon>Pleosporales</taxon>
        <taxon>Pleosporineae</taxon>
        <taxon>Pleosporaceae</taxon>
        <taxon>Stemphylium</taxon>
    </lineage>
</organism>
<dbReference type="FunFam" id="1.10.1040.10:FF:000017">
    <property type="entry name" value="2-dehydropantoate 2-reductase"/>
    <property type="match status" value="1"/>
</dbReference>
<protein>
    <submittedName>
        <fullName evidence="4">Meiotically up-regulated 72 protein</fullName>
        <ecNumber evidence="4">1.1.1.169</ecNumber>
    </submittedName>
</protein>
<dbReference type="OrthoDB" id="5302359at2759"/>
<feature type="region of interest" description="Disordered" evidence="1">
    <location>
        <begin position="511"/>
        <end position="627"/>
    </location>
</feature>
<dbReference type="EC" id="1.1.1.169" evidence="4"/>
<feature type="region of interest" description="Disordered" evidence="1">
    <location>
        <begin position="666"/>
        <end position="816"/>
    </location>
</feature>
<evidence type="ECO:0000259" key="3">
    <source>
        <dbReference type="Pfam" id="PF08546"/>
    </source>
</evidence>
<feature type="compositionally biased region" description="Polar residues" evidence="1">
    <location>
        <begin position="581"/>
        <end position="601"/>
    </location>
</feature>
<keyword evidence="5" id="KW-1185">Reference proteome</keyword>
<dbReference type="InterPro" id="IPR013752">
    <property type="entry name" value="KPA_reductase"/>
</dbReference>
<dbReference type="Proteomes" id="UP000249619">
    <property type="component" value="Unassembled WGS sequence"/>
</dbReference>
<feature type="region of interest" description="Disordered" evidence="1">
    <location>
        <begin position="367"/>
        <end position="460"/>
    </location>
</feature>
<dbReference type="InterPro" id="IPR008927">
    <property type="entry name" value="6-PGluconate_DH-like_C_sf"/>
</dbReference>
<dbReference type="SUPFAM" id="SSF48179">
    <property type="entry name" value="6-phosphogluconate dehydrogenase C-terminal domain-like"/>
    <property type="match status" value="1"/>
</dbReference>
<feature type="domain" description="Ketopantoate reductase N-terminal" evidence="2">
    <location>
        <begin position="104"/>
        <end position="204"/>
    </location>
</feature>
<feature type="domain" description="Ketopantoate reductase C-terminal" evidence="3">
    <location>
        <begin position="237"/>
        <end position="360"/>
    </location>
</feature>
<name>A0A364NB76_STELY</name>
<gene>
    <name evidence="4" type="ORF">DDE83_002201</name>
</gene>
<dbReference type="GO" id="GO:0005737">
    <property type="term" value="C:cytoplasm"/>
    <property type="evidence" value="ECO:0007669"/>
    <property type="project" value="TreeGrafter"/>
</dbReference>
<dbReference type="STRING" id="183478.A0A364NB76"/>
<dbReference type="InterPro" id="IPR013332">
    <property type="entry name" value="KPR_N"/>
</dbReference>
<accession>A0A364NB76</accession>
<dbReference type="InterPro" id="IPR013328">
    <property type="entry name" value="6PGD_dom2"/>
</dbReference>
<dbReference type="AlphaFoldDB" id="A0A364NB76"/>
<feature type="compositionally biased region" description="Pro residues" evidence="1">
    <location>
        <begin position="704"/>
        <end position="750"/>
    </location>
</feature>
<proteinExistence type="predicted"/>
<feature type="compositionally biased region" description="Low complexity" evidence="1">
    <location>
        <begin position="367"/>
        <end position="381"/>
    </location>
</feature>
<feature type="compositionally biased region" description="Polar residues" evidence="1">
    <location>
        <begin position="779"/>
        <end position="807"/>
    </location>
</feature>
<dbReference type="Pfam" id="PF02558">
    <property type="entry name" value="ApbA"/>
    <property type="match status" value="1"/>
</dbReference>
<evidence type="ECO:0000313" key="4">
    <source>
        <dbReference type="EMBL" id="RAR14433.1"/>
    </source>
</evidence>
<comment type="caution">
    <text evidence="4">The sequence shown here is derived from an EMBL/GenBank/DDBJ whole genome shotgun (WGS) entry which is preliminary data.</text>
</comment>
<dbReference type="InterPro" id="IPR051402">
    <property type="entry name" value="KPR-Related"/>
</dbReference>
<feature type="compositionally biased region" description="Acidic residues" evidence="1">
    <location>
        <begin position="552"/>
        <end position="563"/>
    </location>
</feature>
<dbReference type="GO" id="GO:0008677">
    <property type="term" value="F:2-dehydropantoate 2-reductase activity"/>
    <property type="evidence" value="ECO:0007669"/>
    <property type="project" value="UniProtKB-EC"/>
</dbReference>
<evidence type="ECO:0000256" key="1">
    <source>
        <dbReference type="SAM" id="MobiDB-lite"/>
    </source>
</evidence>
<dbReference type="Gene3D" id="1.10.1040.10">
    <property type="entry name" value="N-(1-d-carboxylethyl)-l-norvaline Dehydrogenase, domain 2"/>
    <property type="match status" value="1"/>
</dbReference>
<evidence type="ECO:0000259" key="2">
    <source>
        <dbReference type="Pfam" id="PF02558"/>
    </source>
</evidence>
<sequence length="816" mass="87540">MAPAVPRLRILSVGGNAVSAFLSWRLQATNACDVTLVWKSGYESVAQYGITFKYVVPASPMPHAPANLSVADLNFTAMSDSSLMLVCWSPSPYTLEAQLTLATVVRTPEDAAHSSKQPFDYVLLCVKALPDVYDIANIIESVVSPQHTCILMNTTHSLGVESYLEQRFPTNVVLSLVSGAEISQLGASEFEHKGATDIWVGPANKNANIPPQIQSDMAEALSMTLSSGQVDCKVSRNIRQQQYERMIGPIAFHPASVLFETPNHTELIEKVGVRPLINGVLDEMMALAKASDCSFPANFRENTFQEMIRPQETNSTMWMDFESKRPMEIETYLGAPLKLAQEAGVSVPRIETLYATLHHLNITNRTRPAAPAAASTQSPQNGMQPPRMSAPMPRGPPSQGPMINGNGPMKGGPRPGSRAPSINGAPPMMRRGPPPGPNGYPPRMNGGPNGQRRGSFEDGGNLEEFSHLMLYDDIVPDGANGGPYESAGNSSNNLSLRERELMLRQRELQIREQEMNMRRGPPGPPGRGGPVAPMGPGMGRGRPPPPASMGGFDDDDDDGEDFFDPMGGRPMIDPDNFDMMSVTSRRNRSAPSAKQIRQNPENAGFAPGPNRGPRNPFSRPGMNKNRSSARLMADVPGLHDSIMNNPLMGYSSDRYGHVDRGAIGAQSRTNSLTSARLDELSGGAGYGAYPTPNGRRMSQSPGNPLSPGPRPVGRPSPPNGFTPNGMPPNGMPPNGRPSPPGMRQPAPRHPPGLGNTVAPQQVEQHAGVSNLYPPKSRPQVRSLTGSASNSSAAIDSENSAHSSQSSLGPRPPVGVR</sequence>
<reference evidence="5" key="1">
    <citation type="submission" date="2018-05" db="EMBL/GenBank/DDBJ databases">
        <title>Draft genome sequence of Stemphylium lycopersici strain CIDEFI 213.</title>
        <authorList>
            <person name="Medina R."/>
            <person name="Franco M.E.E."/>
            <person name="Lucentini C.G."/>
            <person name="Saparrat M.C.N."/>
            <person name="Balatti P.A."/>
        </authorList>
    </citation>
    <scope>NUCLEOTIDE SEQUENCE [LARGE SCALE GENOMIC DNA]</scope>
    <source>
        <strain evidence="5">CIDEFI 213</strain>
    </source>
</reference>
<dbReference type="Pfam" id="PF08546">
    <property type="entry name" value="ApbA_C"/>
    <property type="match status" value="1"/>
</dbReference>
<dbReference type="PANTHER" id="PTHR21708:SF25">
    <property type="entry name" value="PROTEIN PAM1-RELATED"/>
    <property type="match status" value="1"/>
</dbReference>
<dbReference type="Gene3D" id="3.40.50.720">
    <property type="entry name" value="NAD(P)-binding Rossmann-like Domain"/>
    <property type="match status" value="1"/>
</dbReference>
<dbReference type="PANTHER" id="PTHR21708">
    <property type="entry name" value="PROBABLE 2-DEHYDROPANTOATE 2-REDUCTASE"/>
    <property type="match status" value="1"/>
</dbReference>
<dbReference type="EMBL" id="QGDH01000022">
    <property type="protein sequence ID" value="RAR14433.1"/>
    <property type="molecule type" value="Genomic_DNA"/>
</dbReference>